<dbReference type="AlphaFoldDB" id="A0A3S4ALA6"/>
<reference evidence="1 2" key="1">
    <citation type="submission" date="2018-12" db="EMBL/GenBank/DDBJ databases">
        <authorList>
            <person name="Li F."/>
        </authorList>
    </citation>
    <scope>NUCLEOTIDE SEQUENCE [LARGE SCALE GENOMIC DNA]</scope>
    <source>
        <strain evidence="1 2">11W25H-1</strain>
    </source>
</reference>
<protein>
    <submittedName>
        <fullName evidence="1">Uncharacterized protein</fullName>
    </submittedName>
</protein>
<dbReference type="Proteomes" id="UP000288547">
    <property type="component" value="Unassembled WGS sequence"/>
</dbReference>
<evidence type="ECO:0000313" key="2">
    <source>
        <dbReference type="Proteomes" id="UP000288547"/>
    </source>
</evidence>
<keyword evidence="2" id="KW-1185">Reference proteome</keyword>
<sequence length="100" mass="11000">MSEFTREGLERVRESLRAERWAVARLHALASASAREVTARADPDDWDSIAADLFRARLTEISEELTSARRAFARAIDAIDRALLALAAVVPVEQPVGAAR</sequence>
<proteinExistence type="predicted"/>
<dbReference type="OrthoDB" id="9920840at2"/>
<accession>A0A3S4ALA6</accession>
<dbReference type="EMBL" id="RZNB01000003">
    <property type="protein sequence ID" value="RWZ51112.1"/>
    <property type="molecule type" value="Genomic_DNA"/>
</dbReference>
<organism evidence="1 2">
    <name type="scientific">Labedella phragmitis</name>
    <dbReference type="NCBI Taxonomy" id="2498849"/>
    <lineage>
        <taxon>Bacteria</taxon>
        <taxon>Bacillati</taxon>
        <taxon>Actinomycetota</taxon>
        <taxon>Actinomycetes</taxon>
        <taxon>Micrococcales</taxon>
        <taxon>Microbacteriaceae</taxon>
        <taxon>Labedella</taxon>
    </lineage>
</organism>
<name>A0A3S4ALA6_9MICO</name>
<comment type="caution">
    <text evidence="1">The sequence shown here is derived from an EMBL/GenBank/DDBJ whole genome shotgun (WGS) entry which is preliminary data.</text>
</comment>
<dbReference type="RefSeq" id="WP_128495103.1">
    <property type="nucleotide sequence ID" value="NZ_RZNB01000003.1"/>
</dbReference>
<gene>
    <name evidence="1" type="ORF">ELQ90_09995</name>
</gene>
<evidence type="ECO:0000313" key="1">
    <source>
        <dbReference type="EMBL" id="RWZ51112.1"/>
    </source>
</evidence>